<name>A0ABY3SQ65_9BACL</name>
<feature type="transmembrane region" description="Helical" evidence="6">
    <location>
        <begin position="63"/>
        <end position="86"/>
    </location>
</feature>
<keyword evidence="3 6" id="KW-0812">Transmembrane</keyword>
<evidence type="ECO:0000256" key="1">
    <source>
        <dbReference type="ARBA" id="ARBA00004651"/>
    </source>
</evidence>
<evidence type="ECO:0000256" key="5">
    <source>
        <dbReference type="ARBA" id="ARBA00023136"/>
    </source>
</evidence>
<dbReference type="PANTHER" id="PTHR33931">
    <property type="entry name" value="HOLIN-LIKE PROTEIN CIDA-RELATED"/>
    <property type="match status" value="1"/>
</dbReference>
<evidence type="ECO:0000256" key="3">
    <source>
        <dbReference type="ARBA" id="ARBA00022692"/>
    </source>
</evidence>
<accession>A0ABY3SQ65</accession>
<dbReference type="NCBIfam" id="NF002460">
    <property type="entry name" value="PRK01658.1"/>
    <property type="match status" value="1"/>
</dbReference>
<proteinExistence type="predicted"/>
<comment type="subcellular location">
    <subcellularLocation>
        <location evidence="1">Cell membrane</location>
        <topology evidence="1">Multi-pass membrane protein</topology>
    </subcellularLocation>
</comment>
<feature type="transmembrane region" description="Helical" evidence="6">
    <location>
        <begin position="34"/>
        <end position="51"/>
    </location>
</feature>
<dbReference type="PANTHER" id="PTHR33931:SF2">
    <property type="entry name" value="HOLIN-LIKE PROTEIN CIDA"/>
    <property type="match status" value="1"/>
</dbReference>
<dbReference type="RefSeq" id="WP_235122251.1">
    <property type="nucleotide sequence ID" value="NZ_CP090978.1"/>
</dbReference>
<sequence>MHTCFRMFAQIFVFIVMSWIMNKLVLWLHIPVPGSILGMILVFLLLQMRVVPRSFLEAGSNRLISTMLLFFIPPAVGIVSYGQLLISKGLQIVLVIMLGTMIVMISSGLIAQGIAKWKETSQP</sequence>
<keyword evidence="4 6" id="KW-1133">Transmembrane helix</keyword>
<protein>
    <submittedName>
        <fullName evidence="7">CidA/LrgA family holin-like protein</fullName>
    </submittedName>
</protein>
<keyword evidence="5 6" id="KW-0472">Membrane</keyword>
<dbReference type="EMBL" id="CP090978">
    <property type="protein sequence ID" value="UJF35690.1"/>
    <property type="molecule type" value="Genomic_DNA"/>
</dbReference>
<feature type="transmembrane region" description="Helical" evidence="6">
    <location>
        <begin position="92"/>
        <end position="115"/>
    </location>
</feature>
<evidence type="ECO:0000256" key="6">
    <source>
        <dbReference type="SAM" id="Phobius"/>
    </source>
</evidence>
<dbReference type="InterPro" id="IPR005538">
    <property type="entry name" value="LrgA/CidA"/>
</dbReference>
<reference evidence="7 8" key="1">
    <citation type="journal article" date="2024" name="Int. J. Syst. Evol. Microbiol.">
        <title>Paenibacillus hexagrammi sp. nov., a novel bacterium isolated from the gut content of Hexagrammos agrammus.</title>
        <authorList>
            <person name="Jung H.K."/>
            <person name="Kim D.G."/>
            <person name="Zin H."/>
            <person name="Park J."/>
            <person name="Jung H."/>
            <person name="Kim Y.O."/>
            <person name="Kong H.J."/>
            <person name="Kim J.W."/>
            <person name="Kim Y.S."/>
        </authorList>
    </citation>
    <scope>NUCLEOTIDE SEQUENCE [LARGE SCALE GENOMIC DNA]</scope>
    <source>
        <strain evidence="7 8">YPD9-1</strain>
    </source>
</reference>
<evidence type="ECO:0000256" key="4">
    <source>
        <dbReference type="ARBA" id="ARBA00022989"/>
    </source>
</evidence>
<dbReference type="Proteomes" id="UP001649230">
    <property type="component" value="Chromosome"/>
</dbReference>
<evidence type="ECO:0000313" key="8">
    <source>
        <dbReference type="Proteomes" id="UP001649230"/>
    </source>
</evidence>
<evidence type="ECO:0000313" key="7">
    <source>
        <dbReference type="EMBL" id="UJF35690.1"/>
    </source>
</evidence>
<keyword evidence="8" id="KW-1185">Reference proteome</keyword>
<evidence type="ECO:0000256" key="2">
    <source>
        <dbReference type="ARBA" id="ARBA00022475"/>
    </source>
</evidence>
<organism evidence="7 8">
    <name type="scientific">Paenibacillus hexagrammi</name>
    <dbReference type="NCBI Taxonomy" id="2908839"/>
    <lineage>
        <taxon>Bacteria</taxon>
        <taxon>Bacillati</taxon>
        <taxon>Bacillota</taxon>
        <taxon>Bacilli</taxon>
        <taxon>Bacillales</taxon>
        <taxon>Paenibacillaceae</taxon>
        <taxon>Paenibacillus</taxon>
    </lineage>
</organism>
<gene>
    <name evidence="7" type="ORF">L0M14_11725</name>
</gene>
<keyword evidence="2" id="KW-1003">Cell membrane</keyword>
<dbReference type="Pfam" id="PF03788">
    <property type="entry name" value="LrgA"/>
    <property type="match status" value="1"/>
</dbReference>